<gene>
    <name evidence="1" type="ORF">SDC9_184927</name>
</gene>
<organism evidence="1">
    <name type="scientific">bioreactor metagenome</name>
    <dbReference type="NCBI Taxonomy" id="1076179"/>
    <lineage>
        <taxon>unclassified sequences</taxon>
        <taxon>metagenomes</taxon>
        <taxon>ecological metagenomes</taxon>
    </lineage>
</organism>
<evidence type="ECO:0000313" key="1">
    <source>
        <dbReference type="EMBL" id="MPN37410.1"/>
    </source>
</evidence>
<proteinExistence type="predicted"/>
<name>A0A645HF91_9ZZZZ</name>
<dbReference type="AlphaFoldDB" id="A0A645HF91"/>
<accession>A0A645HF91</accession>
<sequence length="69" mass="7545">MPHGDPAARHALGAGQLDIILVDLIHHVAAQPHRVIGDGPQRHGDDRQYPGDRLRIIKQHGDIHRAGTV</sequence>
<protein>
    <submittedName>
        <fullName evidence="1">Uncharacterized protein</fullName>
    </submittedName>
</protein>
<reference evidence="1" key="1">
    <citation type="submission" date="2019-08" db="EMBL/GenBank/DDBJ databases">
        <authorList>
            <person name="Kucharzyk K."/>
            <person name="Murdoch R.W."/>
            <person name="Higgins S."/>
            <person name="Loffler F."/>
        </authorList>
    </citation>
    <scope>NUCLEOTIDE SEQUENCE</scope>
</reference>
<comment type="caution">
    <text evidence="1">The sequence shown here is derived from an EMBL/GenBank/DDBJ whole genome shotgun (WGS) entry which is preliminary data.</text>
</comment>
<dbReference type="EMBL" id="VSSQ01092052">
    <property type="protein sequence ID" value="MPN37410.1"/>
    <property type="molecule type" value="Genomic_DNA"/>
</dbReference>